<accession>A0A316AXE9</accession>
<evidence type="ECO:0000259" key="1">
    <source>
        <dbReference type="Pfam" id="PF00144"/>
    </source>
</evidence>
<dbReference type="Pfam" id="PF00144">
    <property type="entry name" value="Beta-lactamase"/>
    <property type="match status" value="1"/>
</dbReference>
<dbReference type="InterPro" id="IPR012338">
    <property type="entry name" value="Beta-lactam/transpept-like"/>
</dbReference>
<gene>
    <name evidence="2" type="ORF">BXY45_10584</name>
</gene>
<proteinExistence type="predicted"/>
<keyword evidence="3" id="KW-1185">Reference proteome</keyword>
<dbReference type="AlphaFoldDB" id="A0A316AXE9"/>
<dbReference type="InterPro" id="IPR050789">
    <property type="entry name" value="Diverse_Enzym_Activities"/>
</dbReference>
<feature type="domain" description="Beta-lactamase-related" evidence="1">
    <location>
        <begin position="77"/>
        <end position="368"/>
    </location>
</feature>
<dbReference type="Gene3D" id="3.40.710.10">
    <property type="entry name" value="DD-peptidase/beta-lactamase superfamily"/>
    <property type="match status" value="1"/>
</dbReference>
<protein>
    <recommendedName>
        <fullName evidence="1">Beta-lactamase-related domain-containing protein</fullName>
    </recommendedName>
</protein>
<organism evidence="2 3">
    <name type="scientific">Quadrisphaera granulorum</name>
    <dbReference type="NCBI Taxonomy" id="317664"/>
    <lineage>
        <taxon>Bacteria</taxon>
        <taxon>Bacillati</taxon>
        <taxon>Actinomycetota</taxon>
        <taxon>Actinomycetes</taxon>
        <taxon>Kineosporiales</taxon>
        <taxon>Kineosporiaceae</taxon>
        <taxon>Quadrisphaera</taxon>
    </lineage>
</organism>
<name>A0A316AXE9_9ACTN</name>
<dbReference type="PANTHER" id="PTHR43283:SF7">
    <property type="entry name" value="BETA-LACTAMASE-RELATED DOMAIN-CONTAINING PROTEIN"/>
    <property type="match status" value="1"/>
</dbReference>
<sequence>MIGERTDRPDVPVTLSNWQAPDQVSWTFRHMSQLFPSAVIARGEGPAPQVPAHPQPLGDVRLPDGRTVSDVLSSTETAGWMVLHGGRVLAEHYDTGMGPASPHLLMSVSKTVVGLLVGALVDRGVLHPQTLVADVVPELRLSGYSGATVRHLLDMRSGIRFSEDYLDPTAEVRVLEQAFGWAPRLSDDVPYTLRGFLAGLTAKSAHGGPFEYRSCETDILGWVCEAVTGQRFPELVSQLVWAPMGAQFDASVGVDIEGSSMFDGGISATLGDLARMGLVLLQDGVSVSGQQVVSASWVHDTVIGDPDSRDAFAASPGDNRMPGGAYRNQVWVPRPGLLLCLGIHGQMVYVNRSTGLVAAKLSAWPYPQDAWRLFSTVDAFDAIGAHLQP</sequence>
<dbReference type="PANTHER" id="PTHR43283">
    <property type="entry name" value="BETA-LACTAMASE-RELATED"/>
    <property type="match status" value="1"/>
</dbReference>
<comment type="caution">
    <text evidence="2">The sequence shown here is derived from an EMBL/GenBank/DDBJ whole genome shotgun (WGS) entry which is preliminary data.</text>
</comment>
<dbReference type="Proteomes" id="UP000245469">
    <property type="component" value="Unassembled WGS sequence"/>
</dbReference>
<dbReference type="InterPro" id="IPR001466">
    <property type="entry name" value="Beta-lactam-related"/>
</dbReference>
<dbReference type="EMBL" id="QGDQ01000005">
    <property type="protein sequence ID" value="PWJ54877.1"/>
    <property type="molecule type" value="Genomic_DNA"/>
</dbReference>
<evidence type="ECO:0000313" key="3">
    <source>
        <dbReference type="Proteomes" id="UP000245469"/>
    </source>
</evidence>
<dbReference type="SUPFAM" id="SSF56601">
    <property type="entry name" value="beta-lactamase/transpeptidase-like"/>
    <property type="match status" value="1"/>
</dbReference>
<reference evidence="2 3" key="1">
    <citation type="submission" date="2018-03" db="EMBL/GenBank/DDBJ databases">
        <title>Genomic Encyclopedia of Archaeal and Bacterial Type Strains, Phase II (KMG-II): from individual species to whole genera.</title>
        <authorList>
            <person name="Goeker M."/>
        </authorList>
    </citation>
    <scope>NUCLEOTIDE SEQUENCE [LARGE SCALE GENOMIC DNA]</scope>
    <source>
        <strain evidence="2 3">DSM 44889</strain>
    </source>
</reference>
<evidence type="ECO:0000313" key="2">
    <source>
        <dbReference type="EMBL" id="PWJ54877.1"/>
    </source>
</evidence>